<feature type="compositionally biased region" description="Basic residues" evidence="1">
    <location>
        <begin position="359"/>
        <end position="368"/>
    </location>
</feature>
<reference evidence="2" key="1">
    <citation type="submission" date="2019-06" db="EMBL/GenBank/DDBJ databases">
        <authorList>
            <person name="Zheng W."/>
        </authorList>
    </citation>
    <scope>NUCLEOTIDE SEQUENCE</scope>
    <source>
        <strain evidence="2">QDHG01</strain>
    </source>
</reference>
<comment type="caution">
    <text evidence="2">The sequence shown here is derived from an EMBL/GenBank/DDBJ whole genome shotgun (WGS) entry which is preliminary data.</text>
</comment>
<keyword evidence="3" id="KW-1185">Reference proteome</keyword>
<feature type="region of interest" description="Disordered" evidence="1">
    <location>
        <begin position="147"/>
        <end position="167"/>
    </location>
</feature>
<evidence type="ECO:0000256" key="1">
    <source>
        <dbReference type="SAM" id="MobiDB-lite"/>
    </source>
</evidence>
<sequence length="754" mass="84390">MQYMRDSVNGIEASQPFNAEPKGLSQLGNNGFFTKSIAPNESLLGKSRGQNETPKLAGSMLTQIEFPDFGKDNKQNNDRNQKEDNYQLRQDSFESELNKVTQNMSTPQIGGISGTVDTTIKHHPHKVPTIGSEMSSIHSFQKLLPESTTNAKSQDDQNKLNQKPSKHNYARVLGDLDKSTDENFRLIQDISKELEIHHQNSNSIEAYNSQQKKQEGIDTQKDNLHSTSTPQVNTAQLEMYSQQLHDLQKKVDAQNEMFTVLKEIKEMLLVRGLSPQPSGINWVQGQQSRLSLDKSALSLLKPEMDKIEVDKSRHRQDEIRISSRTLQFLNDLISNVHVKNNRSEEDGGRSSRSSERKQKKEKKHKSKSKKADGAQKDETKARTKKMTIKAKNSVVGGDLTASIEEERPEKEEEKKKPNEFEDIDEESYEIESSNELNQSGVSPAQQFRKKANPKQTQPQPQPQATVKQKQQDFTSEAVEETIVAKQNQPSQKKTLKSSLQQEFSQQKSRLSVAGKPPIQFAPLPEPTTSTQIAPKLIERKKTVRQQFGSNILGKFKTFRGKPGATASNPMGLSGLRAASSINQSAAAQSGAPHIIAPVIKTPVITPPPSQPPSPVQPSQVVIPQQAQQHDIPKSNRAAVIINQEEETKTEVQTAHYHHAQETHEKSQEQERKASKQGKRKETQAIHEPQEQHHQAQHQPDHSNKESSSPLKAGPKSPPHGKSASNRGLRTFQDIKKAREARLVSANSTQNLHQE</sequence>
<gene>
    <name evidence="2" type="ORF">FGO68_gene12411</name>
</gene>
<feature type="compositionally biased region" description="Pro residues" evidence="1">
    <location>
        <begin position="604"/>
        <end position="615"/>
    </location>
</feature>
<organism evidence="2 3">
    <name type="scientific">Halteria grandinella</name>
    <dbReference type="NCBI Taxonomy" id="5974"/>
    <lineage>
        <taxon>Eukaryota</taxon>
        <taxon>Sar</taxon>
        <taxon>Alveolata</taxon>
        <taxon>Ciliophora</taxon>
        <taxon>Intramacronucleata</taxon>
        <taxon>Spirotrichea</taxon>
        <taxon>Stichotrichia</taxon>
        <taxon>Sporadotrichida</taxon>
        <taxon>Halteriidae</taxon>
        <taxon>Halteria</taxon>
    </lineage>
</organism>
<feature type="compositionally biased region" description="Basic and acidic residues" evidence="1">
    <location>
        <begin position="212"/>
        <end position="224"/>
    </location>
</feature>
<feature type="compositionally biased region" description="Basic and acidic residues" evidence="1">
    <location>
        <begin position="369"/>
        <end position="381"/>
    </location>
</feature>
<feature type="compositionally biased region" description="Polar residues" evidence="1">
    <location>
        <begin position="744"/>
        <end position="754"/>
    </location>
</feature>
<feature type="compositionally biased region" description="Acidic residues" evidence="1">
    <location>
        <begin position="420"/>
        <end position="429"/>
    </location>
</feature>
<feature type="region of interest" description="Disordered" evidence="1">
    <location>
        <begin position="648"/>
        <end position="754"/>
    </location>
</feature>
<feature type="region of interest" description="Disordered" evidence="1">
    <location>
        <begin position="339"/>
        <end position="533"/>
    </location>
</feature>
<feature type="compositionally biased region" description="Basic and acidic residues" evidence="1">
    <location>
        <begin position="341"/>
        <end position="358"/>
    </location>
</feature>
<evidence type="ECO:0000313" key="2">
    <source>
        <dbReference type="EMBL" id="TNV73803.1"/>
    </source>
</evidence>
<name>A0A8J8SXE3_HALGN</name>
<dbReference type="EMBL" id="RRYP01018054">
    <property type="protein sequence ID" value="TNV73803.1"/>
    <property type="molecule type" value="Genomic_DNA"/>
</dbReference>
<proteinExistence type="predicted"/>
<feature type="compositionally biased region" description="Basic and acidic residues" evidence="1">
    <location>
        <begin position="732"/>
        <end position="741"/>
    </location>
</feature>
<feature type="compositionally biased region" description="Low complexity" evidence="1">
    <location>
        <begin position="453"/>
        <end position="468"/>
    </location>
</feature>
<feature type="region of interest" description="Disordered" evidence="1">
    <location>
        <begin position="598"/>
        <end position="635"/>
    </location>
</feature>
<feature type="region of interest" description="Disordered" evidence="1">
    <location>
        <begin position="1"/>
        <end position="25"/>
    </location>
</feature>
<evidence type="ECO:0000313" key="3">
    <source>
        <dbReference type="Proteomes" id="UP000785679"/>
    </source>
</evidence>
<feature type="compositionally biased region" description="Basic and acidic residues" evidence="1">
    <location>
        <begin position="658"/>
        <end position="704"/>
    </location>
</feature>
<dbReference type="AlphaFoldDB" id="A0A8J8SXE3"/>
<feature type="compositionally biased region" description="Polar residues" evidence="1">
    <location>
        <begin position="484"/>
        <end position="509"/>
    </location>
</feature>
<feature type="compositionally biased region" description="Basic and acidic residues" evidence="1">
    <location>
        <begin position="404"/>
        <end position="419"/>
    </location>
</feature>
<feature type="region of interest" description="Disordered" evidence="1">
    <location>
        <begin position="207"/>
        <end position="228"/>
    </location>
</feature>
<accession>A0A8J8SXE3</accession>
<protein>
    <submittedName>
        <fullName evidence="2">Uncharacterized protein</fullName>
    </submittedName>
</protein>
<feature type="compositionally biased region" description="Polar residues" evidence="1">
    <location>
        <begin position="436"/>
        <end position="445"/>
    </location>
</feature>
<feature type="compositionally biased region" description="Low complexity" evidence="1">
    <location>
        <begin position="616"/>
        <end position="628"/>
    </location>
</feature>
<dbReference type="Proteomes" id="UP000785679">
    <property type="component" value="Unassembled WGS sequence"/>
</dbReference>